<dbReference type="Pfam" id="PF18759">
    <property type="entry name" value="Plavaka"/>
    <property type="match status" value="1"/>
</dbReference>
<keyword evidence="2" id="KW-1185">Reference proteome</keyword>
<sequence length="366" mass="41266">MNDPSGNVQYCYMPLVGYIADTLEQSLLACMGPKVPPMSTATYKEFGNNKLHDPQTAKHTLNLIRSCGLNSVHKPFWRDWPLLDPAQFLKVELLHHFFRMSWDHNIQWCITIVGEHEINYCFTLLQTPVGYHSFADRISKLKQVTGCDHCSIQRYILCVAAGAAPLHFLAAICTLLDFHYLAQMPIFDEQALAKLDTALASFHTHKDAILAAGGCTKHFQIPKLEFMQHVMPSIRALGAPMQWSVDVTEHAHMTEIKNPAHAGNNQNYYTQIACHLDCSNKCFRFDLATGIVSFNNSYPDDDDNNLADKDHEPDDEKSCTIFYHSPMQKIVDYFKITGALSDKTSLLEQINLPCIAGPRCDVCVLT</sequence>
<dbReference type="STRING" id="765257.A0A0C9ZE61"/>
<reference evidence="2" key="2">
    <citation type="submission" date="2015-01" db="EMBL/GenBank/DDBJ databases">
        <title>Evolutionary Origins and Diversification of the Mycorrhizal Mutualists.</title>
        <authorList>
            <consortium name="DOE Joint Genome Institute"/>
            <consortium name="Mycorrhizal Genomics Consortium"/>
            <person name="Kohler A."/>
            <person name="Kuo A."/>
            <person name="Nagy L.G."/>
            <person name="Floudas D."/>
            <person name="Copeland A."/>
            <person name="Barry K.W."/>
            <person name="Cichocki N."/>
            <person name="Veneault-Fourrey C."/>
            <person name="LaButti K."/>
            <person name="Lindquist E.A."/>
            <person name="Lipzen A."/>
            <person name="Lundell T."/>
            <person name="Morin E."/>
            <person name="Murat C."/>
            <person name="Riley R."/>
            <person name="Ohm R."/>
            <person name="Sun H."/>
            <person name="Tunlid A."/>
            <person name="Henrissat B."/>
            <person name="Grigoriev I.V."/>
            <person name="Hibbett D.S."/>
            <person name="Martin F."/>
        </authorList>
    </citation>
    <scope>NUCLEOTIDE SEQUENCE [LARGE SCALE GENOMIC DNA]</scope>
    <source>
        <strain evidence="2">441</strain>
    </source>
</reference>
<organism evidence="1 2">
    <name type="scientific">Pisolithus microcarpus 441</name>
    <dbReference type="NCBI Taxonomy" id="765257"/>
    <lineage>
        <taxon>Eukaryota</taxon>
        <taxon>Fungi</taxon>
        <taxon>Dikarya</taxon>
        <taxon>Basidiomycota</taxon>
        <taxon>Agaricomycotina</taxon>
        <taxon>Agaricomycetes</taxon>
        <taxon>Agaricomycetidae</taxon>
        <taxon>Boletales</taxon>
        <taxon>Sclerodermatineae</taxon>
        <taxon>Pisolithaceae</taxon>
        <taxon>Pisolithus</taxon>
    </lineage>
</organism>
<name>A0A0C9ZE61_9AGAM</name>
<dbReference type="EMBL" id="KN833718">
    <property type="protein sequence ID" value="KIK24214.1"/>
    <property type="molecule type" value="Genomic_DNA"/>
</dbReference>
<proteinExistence type="predicted"/>
<dbReference type="InterPro" id="IPR041078">
    <property type="entry name" value="Plavaka"/>
</dbReference>
<dbReference type="OrthoDB" id="3232986at2759"/>
<accession>A0A0C9ZE61</accession>
<reference evidence="1 2" key="1">
    <citation type="submission" date="2014-04" db="EMBL/GenBank/DDBJ databases">
        <authorList>
            <consortium name="DOE Joint Genome Institute"/>
            <person name="Kuo A."/>
            <person name="Kohler A."/>
            <person name="Costa M.D."/>
            <person name="Nagy L.G."/>
            <person name="Floudas D."/>
            <person name="Copeland A."/>
            <person name="Barry K.W."/>
            <person name="Cichocki N."/>
            <person name="Veneault-Fourrey C."/>
            <person name="LaButti K."/>
            <person name="Lindquist E.A."/>
            <person name="Lipzen A."/>
            <person name="Lundell T."/>
            <person name="Morin E."/>
            <person name="Murat C."/>
            <person name="Sun H."/>
            <person name="Tunlid A."/>
            <person name="Henrissat B."/>
            <person name="Grigoriev I.V."/>
            <person name="Hibbett D.S."/>
            <person name="Martin F."/>
            <person name="Nordberg H.P."/>
            <person name="Cantor M.N."/>
            <person name="Hua S.X."/>
        </authorList>
    </citation>
    <scope>NUCLEOTIDE SEQUENCE [LARGE SCALE GENOMIC DNA]</scope>
    <source>
        <strain evidence="1 2">441</strain>
    </source>
</reference>
<dbReference type="Proteomes" id="UP000054018">
    <property type="component" value="Unassembled WGS sequence"/>
</dbReference>
<evidence type="ECO:0000313" key="1">
    <source>
        <dbReference type="EMBL" id="KIK24214.1"/>
    </source>
</evidence>
<gene>
    <name evidence="1" type="ORF">PISMIDRAFT_98968</name>
</gene>
<protein>
    <submittedName>
        <fullName evidence="1">Uncharacterized protein</fullName>
    </submittedName>
</protein>
<dbReference type="HOGENOM" id="CLU_006344_12_0_1"/>
<evidence type="ECO:0000313" key="2">
    <source>
        <dbReference type="Proteomes" id="UP000054018"/>
    </source>
</evidence>
<dbReference type="AlphaFoldDB" id="A0A0C9ZE61"/>